<feature type="chain" id="PRO_5033041714" evidence="1">
    <location>
        <begin position="20"/>
        <end position="320"/>
    </location>
</feature>
<gene>
    <name evidence="2" type="ORF">HU137_12310</name>
</gene>
<dbReference type="AlphaFoldDB" id="A0A838ZU88"/>
<dbReference type="Pfam" id="PF11751">
    <property type="entry name" value="PorP_SprF"/>
    <property type="match status" value="1"/>
</dbReference>
<feature type="signal peptide" evidence="1">
    <location>
        <begin position="1"/>
        <end position="19"/>
    </location>
</feature>
<dbReference type="RefSeq" id="WP_182044162.1">
    <property type="nucleotide sequence ID" value="NZ_JACDZE010000005.1"/>
</dbReference>
<proteinExistence type="predicted"/>
<protein>
    <submittedName>
        <fullName evidence="2">PorP/SprF family type IX secretion system membrane protein</fullName>
    </submittedName>
</protein>
<evidence type="ECO:0000256" key="1">
    <source>
        <dbReference type="SAM" id="SignalP"/>
    </source>
</evidence>
<comment type="caution">
    <text evidence="2">The sequence shown here is derived from an EMBL/GenBank/DDBJ whole genome shotgun (WGS) entry which is preliminary data.</text>
</comment>
<dbReference type="InterPro" id="IPR019861">
    <property type="entry name" value="PorP/SprF_Bacteroidetes"/>
</dbReference>
<evidence type="ECO:0000313" key="2">
    <source>
        <dbReference type="EMBL" id="MBA5630554.1"/>
    </source>
</evidence>
<reference evidence="2 3" key="1">
    <citation type="submission" date="2020-07" db="EMBL/GenBank/DDBJ databases">
        <title>Moheibacter lacus sp. nov., a member of the family Flavobacteriaceae isolated from freshwater lake sediment.</title>
        <authorList>
            <person name="Liu Y."/>
        </authorList>
    </citation>
    <scope>NUCLEOTIDE SEQUENCE [LARGE SCALE GENOMIC DNA]</scope>
    <source>
        <strain evidence="2 3">BDHS18</strain>
    </source>
</reference>
<organism evidence="2 3">
    <name type="scientific">Moheibacter lacus</name>
    <dbReference type="NCBI Taxonomy" id="2745851"/>
    <lineage>
        <taxon>Bacteria</taxon>
        <taxon>Pseudomonadati</taxon>
        <taxon>Bacteroidota</taxon>
        <taxon>Flavobacteriia</taxon>
        <taxon>Flavobacteriales</taxon>
        <taxon>Weeksellaceae</taxon>
        <taxon>Moheibacter</taxon>
    </lineage>
</organism>
<keyword evidence="3" id="KW-1185">Reference proteome</keyword>
<accession>A0A838ZU88</accession>
<name>A0A838ZU88_9FLAO</name>
<dbReference type="Proteomes" id="UP000552241">
    <property type="component" value="Unassembled WGS sequence"/>
</dbReference>
<evidence type="ECO:0000313" key="3">
    <source>
        <dbReference type="Proteomes" id="UP000552241"/>
    </source>
</evidence>
<sequence>MRKVLITAVLIILSFQAMGQEGLPFYKHYLVSDRYLINPSYAGANPEILSVTGSYRNQWADLPESPNTQTLSVHTTVVDRLAFGFYVFNDRNGLSSLRGANLSAAYHIPINSDREYRYGETEDLFSFGLSYNFFQQRLDLDQIVVADPSDPVLDDPNYNLNHFNLGVSFKYAGAFGGVSILDIPLQDNQAVANGIEPLPTWYYFMLGYQVYFGEGFRLEPSVVMNLNSNSERQFDLNLMGHIAFGEQEQGLDLGVSYRQDIDKNGSQGLTISPVMKMKIGGLRIGMAYDVGLSDIAKEAGNGILFSLGYDFANPFNPDFR</sequence>
<keyword evidence="1" id="KW-0732">Signal</keyword>
<dbReference type="EMBL" id="JACDZE010000005">
    <property type="protein sequence ID" value="MBA5630554.1"/>
    <property type="molecule type" value="Genomic_DNA"/>
</dbReference>
<dbReference type="NCBIfam" id="TIGR03519">
    <property type="entry name" value="T9SS_PorP_fam"/>
    <property type="match status" value="1"/>
</dbReference>